<dbReference type="Proteomes" id="UP001139226">
    <property type="component" value="Unassembled WGS sequence"/>
</dbReference>
<gene>
    <name evidence="1" type="ORF">ML462_09330</name>
</gene>
<proteinExistence type="predicted"/>
<dbReference type="AlphaFoldDB" id="A0A9X2AAP0"/>
<organism evidence="1 2">
    <name type="scientific">Christiangramia lutea</name>
    <dbReference type="NCBI Taxonomy" id="1607951"/>
    <lineage>
        <taxon>Bacteria</taxon>
        <taxon>Pseudomonadati</taxon>
        <taxon>Bacteroidota</taxon>
        <taxon>Flavobacteriia</taxon>
        <taxon>Flavobacteriales</taxon>
        <taxon>Flavobacteriaceae</taxon>
        <taxon>Christiangramia</taxon>
    </lineage>
</organism>
<dbReference type="RefSeq" id="WP_240713553.1">
    <property type="nucleotide sequence ID" value="NZ_JAKVTV010000003.1"/>
</dbReference>
<reference evidence="1" key="1">
    <citation type="submission" date="2022-03" db="EMBL/GenBank/DDBJ databases">
        <title>Gramella crocea sp. nov., isolated from activated sludge of a seafood processing plant.</title>
        <authorList>
            <person name="Zhang X."/>
        </authorList>
    </citation>
    <scope>NUCLEOTIDE SEQUENCE</scope>
    <source>
        <strain evidence="1">YJ019</strain>
    </source>
</reference>
<evidence type="ECO:0000313" key="2">
    <source>
        <dbReference type="Proteomes" id="UP001139226"/>
    </source>
</evidence>
<comment type="caution">
    <text evidence="1">The sequence shown here is derived from an EMBL/GenBank/DDBJ whole genome shotgun (WGS) entry which is preliminary data.</text>
</comment>
<dbReference type="EMBL" id="JAKVTV010000003">
    <property type="protein sequence ID" value="MCH4823376.1"/>
    <property type="molecule type" value="Genomic_DNA"/>
</dbReference>
<sequence length="108" mass="12541">MRKLEITLTEEQHQHIVAERNYGNRTNLEEGTFGGYELCLHVASPDVILATLELKIVNSIDLGKVECKIQLSKYVTINFEERDRNRIILRYRAEVYHCRHSSDTHSGL</sequence>
<accession>A0A9X2AAP0</accession>
<evidence type="ECO:0000313" key="1">
    <source>
        <dbReference type="EMBL" id="MCH4823376.1"/>
    </source>
</evidence>
<keyword evidence="2" id="KW-1185">Reference proteome</keyword>
<protein>
    <submittedName>
        <fullName evidence="1">Uncharacterized protein</fullName>
    </submittedName>
</protein>
<name>A0A9X2AAP0_9FLAO</name>